<evidence type="ECO:0000256" key="10">
    <source>
        <dbReference type="PIRSR" id="PIRSR601233-2"/>
    </source>
</evidence>
<evidence type="ECO:0000256" key="3">
    <source>
        <dbReference type="ARBA" id="ARBA00022723"/>
    </source>
</evidence>
<evidence type="ECO:0000256" key="7">
    <source>
        <dbReference type="ARBA" id="ARBA00023211"/>
    </source>
</evidence>
<proteinExistence type="predicted"/>
<dbReference type="EC" id="6.5.1.8" evidence="1"/>
<dbReference type="GO" id="GO:0006281">
    <property type="term" value="P:DNA repair"/>
    <property type="evidence" value="ECO:0007669"/>
    <property type="project" value="TreeGrafter"/>
</dbReference>
<dbReference type="PATRIC" id="fig|1217671.3.peg.1192"/>
<dbReference type="GO" id="GO:0042245">
    <property type="term" value="P:RNA repair"/>
    <property type="evidence" value="ECO:0007669"/>
    <property type="project" value="UniProtKB-KW"/>
</dbReference>
<dbReference type="GO" id="GO:0170057">
    <property type="term" value="F:RNA ligase (GTP) activity"/>
    <property type="evidence" value="ECO:0007669"/>
    <property type="project" value="UniProtKB-EC"/>
</dbReference>
<dbReference type="HOGENOM" id="CLU_022279_1_1_6"/>
<dbReference type="Proteomes" id="UP000018426">
    <property type="component" value="Unassembled WGS sequence"/>
</dbReference>
<feature type="binding site" evidence="11">
    <location>
        <position position="274"/>
    </location>
    <ligand>
        <name>Mn(2+)</name>
        <dbReference type="ChEBI" id="CHEBI:29035"/>
        <label>2</label>
    </ligand>
</feature>
<keyword evidence="5" id="KW-0692">RNA repair</keyword>
<evidence type="ECO:0000256" key="5">
    <source>
        <dbReference type="ARBA" id="ARBA00022800"/>
    </source>
</evidence>
<evidence type="ECO:0000256" key="1">
    <source>
        <dbReference type="ARBA" id="ARBA00012726"/>
    </source>
</evidence>
<organism evidence="12 13">
    <name type="scientific">Acinetobacter parvus NIPH 1103</name>
    <dbReference type="NCBI Taxonomy" id="1217671"/>
    <lineage>
        <taxon>Bacteria</taxon>
        <taxon>Pseudomonadati</taxon>
        <taxon>Pseudomonadota</taxon>
        <taxon>Gammaproteobacteria</taxon>
        <taxon>Moraxellales</taxon>
        <taxon>Moraxellaceae</taxon>
        <taxon>Acinetobacter</taxon>
    </lineage>
</organism>
<evidence type="ECO:0000256" key="11">
    <source>
        <dbReference type="PIRSR" id="PIRSR601233-3"/>
    </source>
</evidence>
<keyword evidence="6 10" id="KW-0342">GTP-binding</keyword>
<feature type="binding site" evidence="10">
    <location>
        <position position="400"/>
    </location>
    <ligand>
        <name>GMP</name>
        <dbReference type="ChEBI" id="CHEBI:58115"/>
    </ligand>
</feature>
<feature type="binding site" evidence="11">
    <location>
        <position position="77"/>
    </location>
    <ligand>
        <name>Mn(2+)</name>
        <dbReference type="ChEBI" id="CHEBI:29035"/>
        <label>1</label>
    </ligand>
</feature>
<evidence type="ECO:0000256" key="4">
    <source>
        <dbReference type="ARBA" id="ARBA00022741"/>
    </source>
</evidence>
<keyword evidence="2" id="KW-0436">Ligase</keyword>
<feature type="active site" description="GMP-histidine intermediate" evidence="9">
    <location>
        <position position="330"/>
    </location>
</feature>
<feature type="binding site" evidence="10">
    <location>
        <position position="313"/>
    </location>
    <ligand>
        <name>GMP</name>
        <dbReference type="ChEBI" id="CHEBI:58115"/>
    </ligand>
</feature>
<keyword evidence="7 11" id="KW-0464">Manganese</keyword>
<keyword evidence="4 10" id="KW-0547">Nucleotide-binding</keyword>
<feature type="binding site" evidence="11">
    <location>
        <position position="183"/>
    </location>
    <ligand>
        <name>Mn(2+)</name>
        <dbReference type="ChEBI" id="CHEBI:29035"/>
        <label>2</label>
    </ligand>
</feature>
<comment type="caution">
    <text evidence="12">The sequence shown here is derived from an EMBL/GenBank/DDBJ whole genome shotgun (WGS) entry which is preliminary data.</text>
</comment>
<evidence type="ECO:0000313" key="13">
    <source>
        <dbReference type="Proteomes" id="UP000018426"/>
    </source>
</evidence>
<accession>N8RE90</accession>
<protein>
    <recommendedName>
        <fullName evidence="1">3'-phosphate/5'-hydroxy nucleic acid ligase</fullName>
        <ecNumber evidence="1">6.5.1.8</ecNumber>
    </recommendedName>
</protein>
<dbReference type="InterPro" id="IPR001233">
    <property type="entry name" value="RtcB"/>
</dbReference>
<feature type="binding site" evidence="10">
    <location>
        <begin position="165"/>
        <end position="169"/>
    </location>
    <ligand>
        <name>GMP</name>
        <dbReference type="ChEBI" id="CHEBI:58115"/>
    </ligand>
</feature>
<evidence type="ECO:0000256" key="6">
    <source>
        <dbReference type="ARBA" id="ARBA00023134"/>
    </source>
</evidence>
<gene>
    <name evidence="12" type="ORF">F989_01204</name>
</gene>
<feature type="binding site" evidence="11">
    <location>
        <position position="166"/>
    </location>
    <ligand>
        <name>Mn(2+)</name>
        <dbReference type="ChEBI" id="CHEBI:29035"/>
        <label>1</label>
    </ligand>
</feature>
<dbReference type="GO" id="GO:0030145">
    <property type="term" value="F:manganese ion binding"/>
    <property type="evidence" value="ECO:0007669"/>
    <property type="project" value="TreeGrafter"/>
</dbReference>
<dbReference type="EMBL" id="APOL01000021">
    <property type="protein sequence ID" value="ENU33718.1"/>
    <property type="molecule type" value="Genomic_DNA"/>
</dbReference>
<sequence>MGIQKILNAEAHYGVPVKIFTNDIDSDSIEQLKKMAQLQFIYSHIAVMPDVHVGKGATVGSVIPTKNAIIPAAVGVDIGCGMNAVRLNLKASQLPDNLSPLRHAIERKVPVGFELHKQIKAKASSIIPLEKRLQPIIQKHPGLVRMLRKFDATWQKQLGTLGGGNHFIELCLDENQDVWIMLHSGSRGLGNVIGTYFIELAKKEAQHRFGHVPDKDLSYFAEGSASFNDYVEAVEWAQNYAFENRREMMRLILEAIRPLLPPFQMTKEAINCHHNYVSRENHFGEDLLITRKGAIRAGQDELGIIPGSMGARSYIVKGKANPESFCSCSHGAGRKMSRNKAKLLFSQDDLIQQTQGIECRKDAGVIDEIPSAYKDIDQVMANQSDLSEIVHTLKQILCIKG</sequence>
<comment type="cofactor">
    <cofactor evidence="11">
        <name>Mn(2+)</name>
        <dbReference type="ChEBI" id="CHEBI:29035"/>
    </cofactor>
    <text evidence="11">Binds 2 manganese ions per subunit.</text>
</comment>
<name>N8RE90_9GAMM</name>
<dbReference type="GO" id="GO:0003909">
    <property type="term" value="F:DNA ligase activity"/>
    <property type="evidence" value="ECO:0007669"/>
    <property type="project" value="TreeGrafter"/>
</dbReference>
<dbReference type="PANTHER" id="PTHR43749">
    <property type="entry name" value="RNA-SPLICING LIGASE RTCB"/>
    <property type="match status" value="1"/>
</dbReference>
<evidence type="ECO:0000256" key="9">
    <source>
        <dbReference type="PIRSR" id="PIRSR601233-1"/>
    </source>
</evidence>
<feature type="binding site" evidence="10">
    <location>
        <begin position="274"/>
        <end position="275"/>
    </location>
    <ligand>
        <name>GMP</name>
        <dbReference type="ChEBI" id="CHEBI:58115"/>
    </ligand>
</feature>
<dbReference type="Pfam" id="PF01139">
    <property type="entry name" value="RtcB"/>
    <property type="match status" value="1"/>
</dbReference>
<feature type="binding site" evidence="10">
    <location>
        <begin position="306"/>
        <end position="309"/>
    </location>
    <ligand>
        <name>GMP</name>
        <dbReference type="ChEBI" id="CHEBI:58115"/>
    </ligand>
</feature>
<keyword evidence="3 11" id="KW-0479">Metal-binding</keyword>
<comment type="catalytic activity">
    <reaction evidence="8">
        <text>a 3'-end 3'-phospho-ribonucleotide-RNA + a 5'-end dephospho-ribonucleoside-RNA + GTP = a ribonucleotidyl-ribonucleotide-RNA + GMP + diphosphate</text>
        <dbReference type="Rhea" id="RHEA:68076"/>
        <dbReference type="Rhea" id="RHEA-COMP:10463"/>
        <dbReference type="Rhea" id="RHEA-COMP:13936"/>
        <dbReference type="Rhea" id="RHEA-COMP:17355"/>
        <dbReference type="ChEBI" id="CHEBI:33019"/>
        <dbReference type="ChEBI" id="CHEBI:37565"/>
        <dbReference type="ChEBI" id="CHEBI:58115"/>
        <dbReference type="ChEBI" id="CHEBI:83062"/>
        <dbReference type="ChEBI" id="CHEBI:138284"/>
        <dbReference type="ChEBI" id="CHEBI:173118"/>
        <dbReference type="EC" id="6.5.1.8"/>
    </reaction>
</comment>
<dbReference type="InterPro" id="IPR052915">
    <property type="entry name" value="RtcB-like"/>
</dbReference>
<reference evidence="12 13" key="1">
    <citation type="submission" date="2013-02" db="EMBL/GenBank/DDBJ databases">
        <title>The Genome Sequence of Acinetobacter parvus NIPH 1103.</title>
        <authorList>
            <consortium name="The Broad Institute Genome Sequencing Platform"/>
            <consortium name="The Broad Institute Genome Sequencing Center for Infectious Disease"/>
            <person name="Cerqueira G."/>
            <person name="Feldgarden M."/>
            <person name="Courvalin P."/>
            <person name="Perichon B."/>
            <person name="Grillot-Courvalin C."/>
            <person name="Clermont D."/>
            <person name="Rocha E."/>
            <person name="Yoon E.-J."/>
            <person name="Nemec A."/>
            <person name="Walker B."/>
            <person name="Young S.K."/>
            <person name="Zeng Q."/>
            <person name="Gargeya S."/>
            <person name="Fitzgerald M."/>
            <person name="Haas B."/>
            <person name="Abouelleil A."/>
            <person name="Alvarado L."/>
            <person name="Arachchi H.M."/>
            <person name="Berlin A.M."/>
            <person name="Chapman S.B."/>
            <person name="Dewar J."/>
            <person name="Goldberg J."/>
            <person name="Griggs A."/>
            <person name="Gujja S."/>
            <person name="Hansen M."/>
            <person name="Howarth C."/>
            <person name="Imamovic A."/>
            <person name="Larimer J."/>
            <person name="McCowan C."/>
            <person name="Murphy C."/>
            <person name="Neiman D."/>
            <person name="Pearson M."/>
            <person name="Priest M."/>
            <person name="Roberts A."/>
            <person name="Saif S."/>
            <person name="Shea T."/>
            <person name="Sisk P."/>
            <person name="Sykes S."/>
            <person name="Wortman J."/>
            <person name="Nusbaum C."/>
            <person name="Birren B."/>
        </authorList>
    </citation>
    <scope>NUCLEOTIDE SEQUENCE [LARGE SCALE GENOMIC DNA]</scope>
    <source>
        <strain evidence="12 13">NIPH 1103</strain>
    </source>
</reference>
<evidence type="ECO:0000256" key="2">
    <source>
        <dbReference type="ARBA" id="ARBA00022598"/>
    </source>
</evidence>
<dbReference type="STRING" id="134533.GCA_001485085_00531"/>
<feature type="binding site" evidence="10">
    <location>
        <begin position="330"/>
        <end position="333"/>
    </location>
    <ligand>
        <name>GMP</name>
        <dbReference type="ChEBI" id="CHEBI:58115"/>
    </ligand>
</feature>
<dbReference type="AlphaFoldDB" id="N8RE90"/>
<dbReference type="GO" id="GO:0006396">
    <property type="term" value="P:RNA processing"/>
    <property type="evidence" value="ECO:0007669"/>
    <property type="project" value="InterPro"/>
</dbReference>
<evidence type="ECO:0000313" key="12">
    <source>
        <dbReference type="EMBL" id="ENU33718.1"/>
    </source>
</evidence>
<dbReference type="PANTHER" id="PTHR43749:SF2">
    <property type="entry name" value="RNA-SPLICING LIGASE RTCB"/>
    <property type="match status" value="1"/>
</dbReference>
<dbReference type="Gene3D" id="3.90.1860.10">
    <property type="entry name" value="tRNA-splicing ligase RtcB"/>
    <property type="match status" value="1"/>
</dbReference>
<dbReference type="GO" id="GO:0005525">
    <property type="term" value="F:GTP binding"/>
    <property type="evidence" value="ECO:0007669"/>
    <property type="project" value="UniProtKB-KW"/>
</dbReference>
<dbReference type="RefSeq" id="WP_004678306.1">
    <property type="nucleotide sequence ID" value="NZ_KB849226.1"/>
</dbReference>
<dbReference type="InterPro" id="IPR036025">
    <property type="entry name" value="RtcB-like_sf"/>
</dbReference>
<dbReference type="SUPFAM" id="SSF103365">
    <property type="entry name" value="Hypothetical protein PH1602"/>
    <property type="match status" value="1"/>
</dbReference>
<evidence type="ECO:0000256" key="8">
    <source>
        <dbReference type="ARBA" id="ARBA00047746"/>
    </source>
</evidence>